<dbReference type="InterPro" id="IPR026832">
    <property type="entry name" value="Asteroid"/>
</dbReference>
<feature type="domain" description="Asteroid" evidence="3">
    <location>
        <begin position="147"/>
        <end position="400"/>
    </location>
</feature>
<dbReference type="PANTHER" id="PTHR15665">
    <property type="entry name" value="ASTEROID PROTEIN"/>
    <property type="match status" value="1"/>
</dbReference>
<accession>A0A1E1KFQ0</accession>
<keyword evidence="5" id="KW-1185">Reference proteome</keyword>
<dbReference type="Pfam" id="PF12813">
    <property type="entry name" value="XPG_I_2"/>
    <property type="match status" value="1"/>
</dbReference>
<feature type="region of interest" description="Disordered" evidence="2">
    <location>
        <begin position="571"/>
        <end position="609"/>
    </location>
</feature>
<comment type="similarity">
    <text evidence="1">Belongs to the asteroid family.</text>
</comment>
<dbReference type="InterPro" id="IPR039436">
    <property type="entry name" value="Asteroid_dom"/>
</dbReference>
<reference evidence="5" key="1">
    <citation type="submission" date="2016-03" db="EMBL/GenBank/DDBJ databases">
        <authorList>
            <person name="Guldener U."/>
        </authorList>
    </citation>
    <scope>NUCLEOTIDE SEQUENCE [LARGE SCALE GENOMIC DNA]</scope>
    <source>
        <strain evidence="5">04CH-RAC-A.6.1</strain>
    </source>
</reference>
<proteinExistence type="inferred from homology"/>
<evidence type="ECO:0000256" key="2">
    <source>
        <dbReference type="SAM" id="MobiDB-lite"/>
    </source>
</evidence>
<dbReference type="SUPFAM" id="SSF88723">
    <property type="entry name" value="PIN domain-like"/>
    <property type="match status" value="1"/>
</dbReference>
<dbReference type="InterPro" id="IPR029060">
    <property type="entry name" value="PIN-like_dom_sf"/>
</dbReference>
<dbReference type="OrthoDB" id="5297549at2759"/>
<organism evidence="4 5">
    <name type="scientific">Rhynchosporium agropyri</name>
    <dbReference type="NCBI Taxonomy" id="914238"/>
    <lineage>
        <taxon>Eukaryota</taxon>
        <taxon>Fungi</taxon>
        <taxon>Dikarya</taxon>
        <taxon>Ascomycota</taxon>
        <taxon>Pezizomycotina</taxon>
        <taxon>Leotiomycetes</taxon>
        <taxon>Helotiales</taxon>
        <taxon>Ploettnerulaceae</taxon>
        <taxon>Rhynchosporium</taxon>
    </lineage>
</organism>
<evidence type="ECO:0000313" key="4">
    <source>
        <dbReference type="EMBL" id="CZS96821.1"/>
    </source>
</evidence>
<dbReference type="PANTHER" id="PTHR15665:SF1">
    <property type="entry name" value="PROTEIN ASTEROID HOMOLOG 1"/>
    <property type="match status" value="1"/>
</dbReference>
<name>A0A1E1KFQ0_9HELO</name>
<protein>
    <recommendedName>
        <fullName evidence="3">Asteroid domain-containing protein</fullName>
    </recommendedName>
</protein>
<dbReference type="Gene3D" id="3.40.50.1010">
    <property type="entry name" value="5'-nuclease"/>
    <property type="match status" value="1"/>
</dbReference>
<feature type="compositionally biased region" description="Basic residues" evidence="2">
    <location>
        <begin position="577"/>
        <end position="586"/>
    </location>
</feature>
<dbReference type="Proteomes" id="UP000178912">
    <property type="component" value="Unassembled WGS sequence"/>
</dbReference>
<sequence length="609" mass="67251">MGIPHLTTFLRPYATAESLAGKHVVVDGPSFAYHIYYICLKACPGARNGLEAAPSYQNLVETATSWLAGIEDSSVEIKKIYFDGFLPVAKLAVRLQRLQNSTYQLTKFHQSHNEPCRSTYPQRGTTSLALFHSTAVRSGLTALPALSFIVPAILEALKASARYTDITEVVPGEADLYCARYLKEHGGLVLTSDSDLLVHDLGDQGAVSFFGDIESSVLEAPYTLRTLIFQPAAISDRLKLPKSHRLYSLAFEISMDAHGTFPKYLTQAQSLHAITNHSQMFAEFLQEYSLFTESKVPADSYEALRVLRCLDPRTSEYVLQFPSISDIAGQPSVSGKAASSSPHVFLPFLLDCPVRTNAFEVSAVTRQLAYGLLNIIVPASERRSSVFEHRRQINKSNGRELMLPEVSDISDACNSVLETFKGLKTKFPKFKDIELWIAFAIHQDIEWSISASKVATSQVFLQRMSHQKTSYIAGFFDWDVVQFFAQLQGSLYSCRILQQITSLVMSNESKYTIPQAVLRLNSLLRSVPSIADYPDLGTASAAIRKSDEEAKFMRIVKEVVNALDVSTATSGLSKAGKSSKKKRKRDRVASELPPSKAISSNPFALLGSG</sequence>
<dbReference type="AlphaFoldDB" id="A0A1E1KFQ0"/>
<gene>
    <name evidence="4" type="ORF">RAG0_06003</name>
</gene>
<dbReference type="EMBL" id="FJUX01000028">
    <property type="protein sequence ID" value="CZS96821.1"/>
    <property type="molecule type" value="Genomic_DNA"/>
</dbReference>
<evidence type="ECO:0000259" key="3">
    <source>
        <dbReference type="Pfam" id="PF12813"/>
    </source>
</evidence>
<evidence type="ECO:0000313" key="5">
    <source>
        <dbReference type="Proteomes" id="UP000178912"/>
    </source>
</evidence>
<evidence type="ECO:0000256" key="1">
    <source>
        <dbReference type="ARBA" id="ARBA00007398"/>
    </source>
</evidence>